<keyword evidence="7 20" id="KW-0812">Transmembrane</keyword>
<dbReference type="Gene3D" id="2.70.150.10">
    <property type="entry name" value="Calcium-transporting ATPase, cytoplasmic transduction domain A"/>
    <property type="match status" value="1"/>
</dbReference>
<dbReference type="PANTHER" id="PTHR24093:SF451">
    <property type="entry name" value="CALCIUM-TRANSPORTING ATPASE"/>
    <property type="match status" value="1"/>
</dbReference>
<dbReference type="Gene3D" id="1.20.1110.10">
    <property type="entry name" value="Calcium-transporting ATPase, transmembrane domain"/>
    <property type="match status" value="3"/>
</dbReference>
<dbReference type="InterPro" id="IPR012877">
    <property type="entry name" value="Dhs-27"/>
</dbReference>
<feature type="transmembrane region" description="Helical" evidence="20">
    <location>
        <begin position="799"/>
        <end position="818"/>
    </location>
</feature>
<dbReference type="SMART" id="SM00831">
    <property type="entry name" value="Cation_ATPase_N"/>
    <property type="match status" value="1"/>
</dbReference>
<evidence type="ECO:0000259" key="22">
    <source>
        <dbReference type="SMART" id="SM00831"/>
    </source>
</evidence>
<dbReference type="NCBIfam" id="TIGR01494">
    <property type="entry name" value="ATPase_P-type"/>
    <property type="match status" value="3"/>
</dbReference>
<dbReference type="InterPro" id="IPR008250">
    <property type="entry name" value="ATPase_P-typ_transduc_dom_A_sf"/>
</dbReference>
<dbReference type="InterPro" id="IPR015897">
    <property type="entry name" value="CHK_kinase-like"/>
</dbReference>
<keyword evidence="24" id="KW-1185">Reference proteome</keyword>
<feature type="transmembrane region" description="Helical" evidence="20">
    <location>
        <begin position="68"/>
        <end position="90"/>
    </location>
</feature>
<evidence type="ECO:0000256" key="7">
    <source>
        <dbReference type="ARBA" id="ARBA00022692"/>
    </source>
</evidence>
<dbReference type="FunFam" id="1.20.1110.10:FF:000001">
    <property type="entry name" value="Calcium-transporting ATPase"/>
    <property type="match status" value="1"/>
</dbReference>
<dbReference type="FunFam" id="3.40.50.1000:FF:000144">
    <property type="entry name" value="copper-transporting ATPase 1 isoform X2"/>
    <property type="match status" value="1"/>
</dbReference>
<dbReference type="CDD" id="cd02081">
    <property type="entry name" value="P-type_ATPase_Ca_PMCA-like"/>
    <property type="match status" value="1"/>
</dbReference>
<evidence type="ECO:0000259" key="21">
    <source>
        <dbReference type="SMART" id="SM00587"/>
    </source>
</evidence>
<dbReference type="Gene3D" id="3.40.1110.10">
    <property type="entry name" value="Calcium-transporting ATPase, cytoplasmic domain N"/>
    <property type="match status" value="1"/>
</dbReference>
<feature type="domain" description="CHK kinase-like" evidence="21">
    <location>
        <begin position="1237"/>
        <end position="1422"/>
    </location>
</feature>
<feature type="domain" description="Cation-transporting P-type ATPase N-terminal" evidence="22">
    <location>
        <begin position="13"/>
        <end position="89"/>
    </location>
</feature>
<dbReference type="Pfam" id="PF00122">
    <property type="entry name" value="E1-E2_ATPase"/>
    <property type="match status" value="1"/>
</dbReference>
<evidence type="ECO:0000256" key="13">
    <source>
        <dbReference type="ARBA" id="ARBA00022842"/>
    </source>
</evidence>
<dbReference type="SFLD" id="SFLDS00003">
    <property type="entry name" value="Haloacid_Dehalogenase"/>
    <property type="match status" value="1"/>
</dbReference>
<protein>
    <recommendedName>
        <fullName evidence="25">P-type Ca(2+) transporter</fullName>
    </recommendedName>
</protein>
<dbReference type="InterPro" id="IPR022141">
    <property type="entry name" value="ATP_Ca_trans_C"/>
</dbReference>
<feature type="non-terminal residue" evidence="23">
    <location>
        <position position="1501"/>
    </location>
</feature>
<evidence type="ECO:0000256" key="12">
    <source>
        <dbReference type="ARBA" id="ARBA00022840"/>
    </source>
</evidence>
<evidence type="ECO:0000256" key="8">
    <source>
        <dbReference type="ARBA" id="ARBA00022723"/>
    </source>
</evidence>
<organism evidence="23 24">
    <name type="scientific">Mesorhabditis spiculigera</name>
    <dbReference type="NCBI Taxonomy" id="96644"/>
    <lineage>
        <taxon>Eukaryota</taxon>
        <taxon>Metazoa</taxon>
        <taxon>Ecdysozoa</taxon>
        <taxon>Nematoda</taxon>
        <taxon>Chromadorea</taxon>
        <taxon>Rhabditida</taxon>
        <taxon>Rhabditina</taxon>
        <taxon>Rhabditomorpha</taxon>
        <taxon>Rhabditoidea</taxon>
        <taxon>Rhabditidae</taxon>
        <taxon>Mesorhabditinae</taxon>
        <taxon>Mesorhabditis</taxon>
    </lineage>
</organism>
<keyword evidence="10" id="KW-0187">Copper transport</keyword>
<dbReference type="SUPFAM" id="SSF81660">
    <property type="entry name" value="Metal cation-transporting ATPase, ATP-binding domain N"/>
    <property type="match status" value="1"/>
</dbReference>
<keyword evidence="8" id="KW-0479">Metal-binding</keyword>
<proteinExistence type="inferred from homology"/>
<dbReference type="Gene3D" id="3.40.50.1000">
    <property type="entry name" value="HAD superfamily/HAD-like"/>
    <property type="match status" value="1"/>
</dbReference>
<evidence type="ECO:0000256" key="14">
    <source>
        <dbReference type="ARBA" id="ARBA00022860"/>
    </source>
</evidence>
<dbReference type="EMBL" id="CATQJA010002633">
    <property type="protein sequence ID" value="CAJ0574754.1"/>
    <property type="molecule type" value="Genomic_DNA"/>
</dbReference>
<dbReference type="FunFam" id="3.40.1110.10:FF:000147">
    <property type="entry name" value="Calcium-transporting ATPase"/>
    <property type="match status" value="1"/>
</dbReference>
<dbReference type="GO" id="GO:0051480">
    <property type="term" value="P:regulation of cytosolic calcium ion concentration"/>
    <property type="evidence" value="ECO:0007669"/>
    <property type="project" value="TreeGrafter"/>
</dbReference>
<dbReference type="InterPro" id="IPR001757">
    <property type="entry name" value="P_typ_ATPase"/>
</dbReference>
<evidence type="ECO:0000256" key="19">
    <source>
        <dbReference type="ARBA" id="ARBA00023136"/>
    </source>
</evidence>
<dbReference type="GO" id="GO:0005388">
    <property type="term" value="F:P-type calcium transporter activity"/>
    <property type="evidence" value="ECO:0007669"/>
    <property type="project" value="InterPro"/>
</dbReference>
<dbReference type="InterPro" id="IPR059000">
    <property type="entry name" value="ATPase_P-type_domA"/>
</dbReference>
<evidence type="ECO:0000313" key="24">
    <source>
        <dbReference type="Proteomes" id="UP001177023"/>
    </source>
</evidence>
<feature type="transmembrane region" description="Helical" evidence="20">
    <location>
        <begin position="953"/>
        <end position="971"/>
    </location>
</feature>
<dbReference type="InterPro" id="IPR018303">
    <property type="entry name" value="ATPase_P-typ_P_site"/>
</dbReference>
<dbReference type="FunFam" id="1.20.1110.10:FF:000033">
    <property type="entry name" value="Calcium-transporting ATPase"/>
    <property type="match status" value="1"/>
</dbReference>
<dbReference type="SUPFAM" id="SSF56112">
    <property type="entry name" value="Protein kinase-like (PK-like)"/>
    <property type="match status" value="1"/>
</dbReference>
<keyword evidence="9" id="KW-0547">Nucleotide-binding</keyword>
<dbReference type="Pfam" id="PF07914">
    <property type="entry name" value="DUF1679"/>
    <property type="match status" value="1"/>
</dbReference>
<dbReference type="GO" id="GO:0005886">
    <property type="term" value="C:plasma membrane"/>
    <property type="evidence" value="ECO:0007669"/>
    <property type="project" value="UniProtKB-SubCell"/>
</dbReference>
<dbReference type="PANTHER" id="PTHR24093">
    <property type="entry name" value="CATION TRANSPORTING ATPASE"/>
    <property type="match status" value="1"/>
</dbReference>
<reference evidence="23" key="1">
    <citation type="submission" date="2023-06" db="EMBL/GenBank/DDBJ databases">
        <authorList>
            <person name="Delattre M."/>
        </authorList>
    </citation>
    <scope>NUCLEOTIDE SEQUENCE</scope>
    <source>
        <strain evidence="23">AF72</strain>
    </source>
</reference>
<dbReference type="Pfam" id="PF00690">
    <property type="entry name" value="Cation_ATPase_N"/>
    <property type="match status" value="1"/>
</dbReference>
<evidence type="ECO:0000256" key="15">
    <source>
        <dbReference type="ARBA" id="ARBA00022967"/>
    </source>
</evidence>
<dbReference type="FunFam" id="2.70.150.10:FF:000001">
    <property type="entry name" value="Calcium-transporting ATPase"/>
    <property type="match status" value="1"/>
</dbReference>
<dbReference type="GO" id="GO:0046872">
    <property type="term" value="F:metal ion binding"/>
    <property type="evidence" value="ECO:0007669"/>
    <property type="project" value="UniProtKB-KW"/>
</dbReference>
<evidence type="ECO:0000256" key="17">
    <source>
        <dbReference type="ARBA" id="ARBA00023008"/>
    </source>
</evidence>
<keyword evidence="15" id="KW-1278">Translocase</keyword>
<dbReference type="InterPro" id="IPR006408">
    <property type="entry name" value="P-type_ATPase_IIB"/>
</dbReference>
<dbReference type="InterPro" id="IPR006068">
    <property type="entry name" value="ATPase_P-typ_cation-transptr_C"/>
</dbReference>
<feature type="transmembrane region" description="Helical" evidence="20">
    <location>
        <begin position="347"/>
        <end position="374"/>
    </location>
</feature>
<dbReference type="PROSITE" id="PS00154">
    <property type="entry name" value="ATPASE_E1_E2"/>
    <property type="match status" value="1"/>
</dbReference>
<evidence type="ECO:0000256" key="20">
    <source>
        <dbReference type="SAM" id="Phobius"/>
    </source>
</evidence>
<keyword evidence="19 20" id="KW-0472">Membrane</keyword>
<feature type="transmembrane region" description="Helical" evidence="20">
    <location>
        <begin position="872"/>
        <end position="894"/>
    </location>
</feature>
<sequence>MECRGAEALEQVERHYGGVEGLCQKLKTDPVNGLPSSPKELEKRRKVFGKNEIPPAPSKSFLRLAWEALQDITLVILLGAAIISLGLSFYKPPTKNTDSSEQEAGWIEGAAILIAVVVVVMVTALNDWSKEKQFRGLQAKIETEHKFSVIRDGQPIDIIVNDLVVGDVARVKYGDLLPADGILIQSNDLKLDESSLTGESDLIKKSVDHDPILLSGTHAMEGSGRFIVTAVGVNSQTGIIMSLLGAVKQEKEEKKAPSKEPEAINGNGVLVANGAPKEGKPVIVDEEDSGKVTKSVLQGKLSSLAIQIGYIGSIVAAATVLMLVARFCFENYVMAKKAFEPTDLSYFVNHIIIGVTVLVIAVPEGLPLAITLALTYSVKKMMKDNNLVRHLDACETMGNATAICSDKTGTLTTNRMTAVQAFINDEFYKNNQLPKYDQLDERTASMIVDGISINSGFNSQVVEGKQPGAPREQIGNKTECGLLGFVLDLGKNYDDIRKLHPEETLFKVYTFNSSRKSMMTVIALPNGRYRVFAKGASEIILSRCSYILGRGGKIESFDEAGLADLTQRVIEPMASDGLRTIGLAYKDYVVSGEKKEENEVEYSGEVNWEDEETVRGGMTAIGIMGIQDPVRPEVPAAIEKCQKAGITVRMVTGDNINTARSIATSCGILKPGADFLALEGKEFNARIRDEDGKVDQAKLDAIWPRLRVLARAQPSDKYVLVKGIIDSKNTKNREVVAVTGDGTNDAPALKKADVGFAMGIAGTDVAKEASDIILTDDNFTSIVKAVMWGRNVYDSIAKFLQFQLTVNVVAVTIAFAGACLIKDSPLKAVQMLWVNLIMDTLASLALATEMPTEDLLERKPYGRTKSLISRTMVKNIVGHAVYQLAVLFVLMFWAPDFIPHTPDGREAGLKSRPSEHFTIIFNSFVLMTLCNEINSRKIHGERNVFKGLFTNPIFCVIWITTLISQVLIVQYGGHWFSTAPLDFVQWAVCVACGLGSLLWGQVAQQIGVQKTGAGGSIDSSGARRPGQLLWLLGLTRLQTQMRVVKAFQSSTEDNHPSSLTTSTADRLRASYRRLKIAKELEQQKHAFLPSNIMEDCHGHEHPLEILDTRVQWADLQTHLQKVLMTDSKCRKTSFASKAPGSVGFLSQVVLIDLNWFPPIPKLPKRVVLKVPISKAHEGLPEDVPTPPEKMEPLLKALFEAERAFYEFYRVHEHTETSLPPIPHFYYAARFEGNHEYLVFECLQNTHSFHVWDNFNEKQIDQMLHAIAQTQAFGYLNNSSSQPGLNLRLLDVLYDECFPRVEMAELLRKMPAYFGQELEPLVEKALASSDDFYDLRVEERICASLGISQSLVHGDVWSTNILWDADDHDKLRAVLDWQMTRHGCPATDLIRFLNTCMSGAHRRQNWERYLNKFHDYLRVEMRGLPLPYTEAQLVDSYKQMYAMETLLYMPPLNPIVASANLEVAPELAKKRKETVAEKVRCMLEDIIHFAPFAPRSTKNNSE</sequence>
<evidence type="ECO:0000256" key="16">
    <source>
        <dbReference type="ARBA" id="ARBA00022989"/>
    </source>
</evidence>
<keyword evidence="17" id="KW-0186">Copper</keyword>
<dbReference type="InterPro" id="IPR011009">
    <property type="entry name" value="Kinase-like_dom_sf"/>
</dbReference>
<name>A0AA36G162_9BILA</name>
<dbReference type="GO" id="GO:0006825">
    <property type="term" value="P:copper ion transport"/>
    <property type="evidence" value="ECO:0007669"/>
    <property type="project" value="UniProtKB-KW"/>
</dbReference>
<evidence type="ECO:0000256" key="1">
    <source>
        <dbReference type="ARBA" id="ARBA00004651"/>
    </source>
</evidence>
<keyword evidence="4" id="KW-1003">Cell membrane</keyword>
<dbReference type="SFLD" id="SFLDG00002">
    <property type="entry name" value="C1.7:_P-type_atpase_like"/>
    <property type="match status" value="1"/>
</dbReference>
<dbReference type="FunFam" id="1.20.1110.10:FF:000002">
    <property type="entry name" value="Calcium-transporting ATPase"/>
    <property type="match status" value="1"/>
</dbReference>
<evidence type="ECO:0000256" key="3">
    <source>
        <dbReference type="ARBA" id="ARBA00022448"/>
    </source>
</evidence>
<accession>A0AA36G162</accession>
<dbReference type="InterPro" id="IPR036412">
    <property type="entry name" value="HAD-like_sf"/>
</dbReference>
<dbReference type="SMART" id="SM00587">
    <property type="entry name" value="CHK"/>
    <property type="match status" value="1"/>
</dbReference>
<evidence type="ECO:0000256" key="10">
    <source>
        <dbReference type="ARBA" id="ARBA00022796"/>
    </source>
</evidence>
<keyword evidence="13" id="KW-0460">Magnesium</keyword>
<comment type="subcellular location">
    <subcellularLocation>
        <location evidence="1">Cell membrane</location>
        <topology evidence="1">Multi-pass membrane protein</topology>
    </subcellularLocation>
</comment>
<evidence type="ECO:0000256" key="9">
    <source>
        <dbReference type="ARBA" id="ARBA00022741"/>
    </source>
</evidence>
<keyword evidence="14" id="KW-0112">Calmodulin-binding</keyword>
<dbReference type="SUPFAM" id="SSF56784">
    <property type="entry name" value="HAD-like"/>
    <property type="match status" value="1"/>
</dbReference>
<feature type="transmembrane region" description="Helical" evidence="20">
    <location>
        <begin position="110"/>
        <end position="128"/>
    </location>
</feature>
<keyword evidence="5" id="KW-0597">Phosphoprotein</keyword>
<dbReference type="InterPro" id="IPR023299">
    <property type="entry name" value="ATPase_P-typ_cyto_dom_N"/>
</dbReference>
<dbReference type="InterPro" id="IPR044492">
    <property type="entry name" value="P_typ_ATPase_HD_dom"/>
</dbReference>
<keyword evidence="12" id="KW-0067">ATP-binding</keyword>
<dbReference type="Gene3D" id="3.90.1200.10">
    <property type="match status" value="1"/>
</dbReference>
<feature type="transmembrane region" description="Helical" evidence="20">
    <location>
        <begin position="304"/>
        <end position="327"/>
    </location>
</feature>
<dbReference type="SUPFAM" id="SSF81665">
    <property type="entry name" value="Calcium ATPase, transmembrane domain M"/>
    <property type="match status" value="1"/>
</dbReference>
<dbReference type="SFLD" id="SFLDF00027">
    <property type="entry name" value="p-type_atpase"/>
    <property type="match status" value="1"/>
</dbReference>
<keyword evidence="6" id="KW-0109">Calcium transport</keyword>
<dbReference type="PRINTS" id="PR00119">
    <property type="entry name" value="CATATPASE"/>
</dbReference>
<evidence type="ECO:0000256" key="18">
    <source>
        <dbReference type="ARBA" id="ARBA00023065"/>
    </source>
</evidence>
<dbReference type="Pfam" id="PF00689">
    <property type="entry name" value="Cation_ATPase_C"/>
    <property type="match status" value="1"/>
</dbReference>
<dbReference type="Pfam" id="PF08282">
    <property type="entry name" value="Hydrolase_3"/>
    <property type="match status" value="1"/>
</dbReference>
<comment type="similarity">
    <text evidence="2">Belongs to the cation transport ATPase (P-type) (TC 3.A.3) family. Type IIB subfamily.</text>
</comment>
<dbReference type="InterPro" id="IPR023214">
    <property type="entry name" value="HAD_sf"/>
</dbReference>
<evidence type="ECO:0000256" key="2">
    <source>
        <dbReference type="ARBA" id="ARBA00006124"/>
    </source>
</evidence>
<evidence type="ECO:0000256" key="5">
    <source>
        <dbReference type="ARBA" id="ARBA00022553"/>
    </source>
</evidence>
<evidence type="ECO:0000313" key="23">
    <source>
        <dbReference type="EMBL" id="CAJ0574754.1"/>
    </source>
</evidence>
<dbReference type="SUPFAM" id="SSF81653">
    <property type="entry name" value="Calcium ATPase, transduction domain A"/>
    <property type="match status" value="1"/>
</dbReference>
<evidence type="ECO:0000256" key="4">
    <source>
        <dbReference type="ARBA" id="ARBA00022475"/>
    </source>
</evidence>
<dbReference type="GO" id="GO:0005524">
    <property type="term" value="F:ATP binding"/>
    <property type="evidence" value="ECO:0007669"/>
    <property type="project" value="UniProtKB-KW"/>
</dbReference>
<dbReference type="Proteomes" id="UP001177023">
    <property type="component" value="Unassembled WGS sequence"/>
</dbReference>
<dbReference type="GO" id="GO:0016887">
    <property type="term" value="F:ATP hydrolysis activity"/>
    <property type="evidence" value="ECO:0007669"/>
    <property type="project" value="InterPro"/>
</dbReference>
<dbReference type="Pfam" id="PF13246">
    <property type="entry name" value="Cation_ATPase"/>
    <property type="match status" value="1"/>
</dbReference>
<keyword evidence="11" id="KW-0106">Calcium</keyword>
<gene>
    <name evidence="23" type="ORF">MSPICULIGERA_LOCUS13081</name>
</gene>
<keyword evidence="18" id="KW-0406">Ion transport</keyword>
<dbReference type="Pfam" id="PF12424">
    <property type="entry name" value="ATP_Ca_trans_C"/>
    <property type="match status" value="1"/>
</dbReference>
<feature type="transmembrane region" description="Helical" evidence="20">
    <location>
        <begin position="914"/>
        <end position="933"/>
    </location>
</feature>
<evidence type="ECO:0000256" key="6">
    <source>
        <dbReference type="ARBA" id="ARBA00022568"/>
    </source>
</evidence>
<keyword evidence="16 20" id="KW-1133">Transmembrane helix</keyword>
<evidence type="ECO:0008006" key="25">
    <source>
        <dbReference type="Google" id="ProtNLM"/>
    </source>
</evidence>
<dbReference type="InterPro" id="IPR023298">
    <property type="entry name" value="ATPase_P-typ_TM_dom_sf"/>
</dbReference>
<dbReference type="NCBIfam" id="TIGR01517">
    <property type="entry name" value="ATPase-IIB_Ca"/>
    <property type="match status" value="1"/>
</dbReference>
<evidence type="ECO:0000256" key="11">
    <source>
        <dbReference type="ARBA" id="ARBA00022837"/>
    </source>
</evidence>
<dbReference type="GO" id="GO:0005516">
    <property type="term" value="F:calmodulin binding"/>
    <property type="evidence" value="ECO:0007669"/>
    <property type="project" value="UniProtKB-KW"/>
</dbReference>
<keyword evidence="3" id="KW-0813">Transport</keyword>
<dbReference type="InterPro" id="IPR004014">
    <property type="entry name" value="ATPase_P-typ_cation-transptr_N"/>
</dbReference>
<comment type="caution">
    <text evidence="23">The sequence shown here is derived from an EMBL/GenBank/DDBJ whole genome shotgun (WGS) entry which is preliminary data.</text>
</comment>